<keyword evidence="2" id="KW-1185">Reference proteome</keyword>
<dbReference type="AlphaFoldDB" id="A0A9P7V407"/>
<dbReference type="KEGG" id="more:E1B28_001557"/>
<evidence type="ECO:0000313" key="1">
    <source>
        <dbReference type="EMBL" id="KAG7099742.1"/>
    </source>
</evidence>
<organism evidence="1 2">
    <name type="scientific">Marasmius oreades</name>
    <name type="common">fairy-ring Marasmius</name>
    <dbReference type="NCBI Taxonomy" id="181124"/>
    <lineage>
        <taxon>Eukaryota</taxon>
        <taxon>Fungi</taxon>
        <taxon>Dikarya</taxon>
        <taxon>Basidiomycota</taxon>
        <taxon>Agaricomycotina</taxon>
        <taxon>Agaricomycetes</taxon>
        <taxon>Agaricomycetidae</taxon>
        <taxon>Agaricales</taxon>
        <taxon>Marasmiineae</taxon>
        <taxon>Marasmiaceae</taxon>
        <taxon>Marasmius</taxon>
    </lineage>
</organism>
<evidence type="ECO:0000313" key="2">
    <source>
        <dbReference type="Proteomes" id="UP001049176"/>
    </source>
</evidence>
<proteinExistence type="predicted"/>
<dbReference type="EMBL" id="CM032181">
    <property type="protein sequence ID" value="KAG7099742.1"/>
    <property type="molecule type" value="Genomic_DNA"/>
</dbReference>
<comment type="caution">
    <text evidence="1">The sequence shown here is derived from an EMBL/GenBank/DDBJ whole genome shotgun (WGS) entry which is preliminary data.</text>
</comment>
<sequence>MARHHSIWISARHRILNEVQETLQAACELPQTSYTITPEIFCIDNDLNIQTVSEWDIINSFQNTMTQIIYGSSAEIFAVVAANFDPSKAAAVEKMGKKIKDNLKKSGVPRIIISSHTPTNSDIKLRLCEIERVLDSPTLALSGTLENHTPLNHLPSSSADPGRPKSAITRCQYAAHLCSSHDITINSIYISMELVDLSLLHMHRLVESKL</sequence>
<protein>
    <submittedName>
        <fullName evidence="1">Uncharacterized protein</fullName>
    </submittedName>
</protein>
<reference evidence="1" key="1">
    <citation type="journal article" date="2021" name="Genome Biol. Evol.">
        <title>The assembled and annotated genome of the fairy-ring fungus Marasmius oreades.</title>
        <authorList>
            <person name="Hiltunen M."/>
            <person name="Ament-Velasquez S.L."/>
            <person name="Johannesson H."/>
        </authorList>
    </citation>
    <scope>NUCLEOTIDE SEQUENCE</scope>
    <source>
        <strain evidence="1">03SP1</strain>
    </source>
</reference>
<gene>
    <name evidence="1" type="ORF">E1B28_001557</name>
</gene>
<dbReference type="Proteomes" id="UP001049176">
    <property type="component" value="Chromosome 1"/>
</dbReference>
<dbReference type="GeneID" id="66070633"/>
<dbReference type="RefSeq" id="XP_043016212.1">
    <property type="nucleotide sequence ID" value="XM_043147502.1"/>
</dbReference>
<name>A0A9P7V407_9AGAR</name>
<accession>A0A9P7V407</accession>